<dbReference type="InterPro" id="IPR015077">
    <property type="entry name" value="DUF1858"/>
</dbReference>
<dbReference type="InterPro" id="IPR038062">
    <property type="entry name" value="ScdA-like_N_sf"/>
</dbReference>
<evidence type="ECO:0000259" key="2">
    <source>
        <dbReference type="Pfam" id="PF10006"/>
    </source>
</evidence>
<dbReference type="Pfam" id="PF08984">
    <property type="entry name" value="DUF1858"/>
    <property type="match status" value="1"/>
</dbReference>
<keyword evidence="4" id="KW-1185">Reference proteome</keyword>
<dbReference type="AlphaFoldDB" id="A0A0L8V507"/>
<feature type="domain" description="DUF2249" evidence="2">
    <location>
        <begin position="205"/>
        <end position="271"/>
    </location>
</feature>
<dbReference type="SUPFAM" id="SSF140683">
    <property type="entry name" value="SP0561-like"/>
    <property type="match status" value="1"/>
</dbReference>
<dbReference type="RefSeq" id="WP_053186265.1">
    <property type="nucleotide sequence ID" value="NZ_LGIA01000182.1"/>
</dbReference>
<proteinExistence type="predicted"/>
<dbReference type="Proteomes" id="UP000036958">
    <property type="component" value="Unassembled WGS sequence"/>
</dbReference>
<feature type="domain" description="DUF2249" evidence="2">
    <location>
        <begin position="104"/>
        <end position="164"/>
    </location>
</feature>
<evidence type="ECO:0000313" key="3">
    <source>
        <dbReference type="EMBL" id="KOH43519.1"/>
    </source>
</evidence>
<reference evidence="4" key="1">
    <citation type="submission" date="2015-07" db="EMBL/GenBank/DDBJ databases">
        <title>Genome sequencing of Sunxiuqinia dokdonensis strain SK.</title>
        <authorList>
            <person name="Ahn S."/>
            <person name="Kim B.-C."/>
        </authorList>
    </citation>
    <scope>NUCLEOTIDE SEQUENCE [LARGE SCALE GENOMIC DNA]</scope>
    <source>
        <strain evidence="4">SK</strain>
    </source>
</reference>
<accession>A0A0L8V507</accession>
<name>A0A0L8V507_9BACT</name>
<gene>
    <name evidence="3" type="ORF">NC99_36030</name>
</gene>
<feature type="domain" description="DUF1858" evidence="1">
    <location>
        <begin position="3"/>
        <end position="59"/>
    </location>
</feature>
<dbReference type="STRING" id="1409788.NC99_36030"/>
<evidence type="ECO:0000259" key="1">
    <source>
        <dbReference type="Pfam" id="PF08984"/>
    </source>
</evidence>
<dbReference type="SUPFAM" id="SSF64307">
    <property type="entry name" value="SirA-like"/>
    <property type="match status" value="1"/>
</dbReference>
<dbReference type="EMBL" id="LGIA01000182">
    <property type="protein sequence ID" value="KOH43519.1"/>
    <property type="molecule type" value="Genomic_DNA"/>
</dbReference>
<evidence type="ECO:0000313" key="4">
    <source>
        <dbReference type="Proteomes" id="UP000036958"/>
    </source>
</evidence>
<dbReference type="Pfam" id="PF10006">
    <property type="entry name" value="DUF2249"/>
    <property type="match status" value="2"/>
</dbReference>
<dbReference type="InterPro" id="IPR036868">
    <property type="entry name" value="TusA-like_sf"/>
</dbReference>
<comment type="caution">
    <text evidence="3">The sequence shown here is derived from an EMBL/GenBank/DDBJ whole genome shotgun (WGS) entry which is preliminary data.</text>
</comment>
<evidence type="ECO:0008006" key="5">
    <source>
        <dbReference type="Google" id="ProtNLM"/>
    </source>
</evidence>
<dbReference type="Gene3D" id="1.10.3910.10">
    <property type="entry name" value="SP0561-like"/>
    <property type="match status" value="1"/>
</dbReference>
<protein>
    <recommendedName>
        <fullName evidence="5">DUF2249 domain-containing protein</fullName>
    </recommendedName>
</protein>
<sequence length="271" mass="30855">MEINSKTKISALIKENPETIEVLISVNPHFSKLRNPILRGILASRTSLADAARIAKCDIVPLFESLAKIGFKPEYEPSRHEESIKSGTNSKISEAIHQSKINALDVRPTLERGEDPFSEIMGELAKLQNGYVLEVINSFEPTPLIKIAHTKGFDSMVEVKGDAVYTYFMKTGEAKKEVHSDNLMFKISVAEHEMRKANCNKKIHEIDVRELEMPMPMVTILRELEKLPENSALYVHHKKVPQYLLPELAERNFRTWIAEVDDQNVELLIHK</sequence>
<organism evidence="3 4">
    <name type="scientific">Sunxiuqinia dokdonensis</name>
    <dbReference type="NCBI Taxonomy" id="1409788"/>
    <lineage>
        <taxon>Bacteria</taxon>
        <taxon>Pseudomonadati</taxon>
        <taxon>Bacteroidota</taxon>
        <taxon>Bacteroidia</taxon>
        <taxon>Marinilabiliales</taxon>
        <taxon>Prolixibacteraceae</taxon>
        <taxon>Sunxiuqinia</taxon>
    </lineage>
</organism>
<dbReference type="InterPro" id="IPR018720">
    <property type="entry name" value="DUF2249"/>
</dbReference>
<dbReference type="OrthoDB" id="128918at2"/>